<dbReference type="RefSeq" id="WP_160097206.1">
    <property type="nucleotide sequence ID" value="NZ_FWXV01000012.1"/>
</dbReference>
<evidence type="ECO:0000313" key="1">
    <source>
        <dbReference type="EMBL" id="SMD25948.1"/>
    </source>
</evidence>
<evidence type="ECO:0000313" key="2">
    <source>
        <dbReference type="Proteomes" id="UP000192674"/>
    </source>
</evidence>
<dbReference type="OrthoDB" id="3700811at2"/>
<dbReference type="EMBL" id="FWXV01000012">
    <property type="protein sequence ID" value="SMD25948.1"/>
    <property type="molecule type" value="Genomic_DNA"/>
</dbReference>
<organism evidence="1 2">
    <name type="scientific">Kibdelosporangium aridum</name>
    <dbReference type="NCBI Taxonomy" id="2030"/>
    <lineage>
        <taxon>Bacteria</taxon>
        <taxon>Bacillati</taxon>
        <taxon>Actinomycetota</taxon>
        <taxon>Actinomycetes</taxon>
        <taxon>Pseudonocardiales</taxon>
        <taxon>Pseudonocardiaceae</taxon>
        <taxon>Kibdelosporangium</taxon>
    </lineage>
</organism>
<gene>
    <name evidence="1" type="ORF">SAMN05661093_09526</name>
</gene>
<proteinExistence type="predicted"/>
<reference evidence="1 2" key="1">
    <citation type="submission" date="2017-04" db="EMBL/GenBank/DDBJ databases">
        <authorList>
            <person name="Afonso C.L."/>
            <person name="Miller P.J."/>
            <person name="Scott M.A."/>
            <person name="Spackman E."/>
            <person name="Goraichik I."/>
            <person name="Dimitrov K.M."/>
            <person name="Suarez D.L."/>
            <person name="Swayne D.E."/>
        </authorList>
    </citation>
    <scope>NUCLEOTIDE SEQUENCE [LARGE SCALE GENOMIC DNA]</scope>
    <source>
        <strain evidence="1 2">DSM 43828</strain>
    </source>
</reference>
<dbReference type="AlphaFoldDB" id="A0A1W2FWH6"/>
<keyword evidence="2" id="KW-1185">Reference proteome</keyword>
<name>A0A1W2FWH6_KIBAR</name>
<sequence length="56" mass="6732">MSHSTGDDRREEIVPTGDLAELFERIDRHSQRLREHAQELRRFHTDLDGLDQRFRS</sequence>
<protein>
    <submittedName>
        <fullName evidence="1">Uncharacterized protein</fullName>
    </submittedName>
</protein>
<accession>A0A1W2FWH6</accession>
<dbReference type="Proteomes" id="UP000192674">
    <property type="component" value="Unassembled WGS sequence"/>
</dbReference>